<evidence type="ECO:0000313" key="2">
    <source>
        <dbReference type="EMBL" id="NKY01228.1"/>
    </source>
</evidence>
<dbReference type="InterPro" id="IPR023833">
    <property type="entry name" value="Signal_pept_SipW-depend-type"/>
</dbReference>
<comment type="caution">
    <text evidence="2">The sequence shown here is derived from an EMBL/GenBank/DDBJ whole genome shotgun (WGS) entry which is preliminary data.</text>
</comment>
<dbReference type="Proteomes" id="UP000563898">
    <property type="component" value="Unassembled WGS sequence"/>
</dbReference>
<dbReference type="GeneID" id="90158685"/>
<dbReference type="NCBIfam" id="TIGR04088">
    <property type="entry name" value="cognate_SipW"/>
    <property type="match status" value="1"/>
</dbReference>
<proteinExistence type="predicted"/>
<protein>
    <submittedName>
        <fullName evidence="2">Uncharacterized protein</fullName>
    </submittedName>
</protein>
<keyword evidence="1" id="KW-1133">Transmembrane helix</keyword>
<dbReference type="AlphaFoldDB" id="A0A846WI89"/>
<dbReference type="EMBL" id="JAAXPC010000003">
    <property type="protein sequence ID" value="NKY01228.1"/>
    <property type="molecule type" value="Genomic_DNA"/>
</dbReference>
<gene>
    <name evidence="2" type="ORF">HGA05_06550</name>
</gene>
<reference evidence="2 3" key="1">
    <citation type="submission" date="2020-04" db="EMBL/GenBank/DDBJ databases">
        <title>MicrobeNet Type strains.</title>
        <authorList>
            <person name="Nicholson A.C."/>
        </authorList>
    </citation>
    <scope>NUCLEOTIDE SEQUENCE [LARGE SCALE GENOMIC DNA]</scope>
    <source>
        <strain evidence="2 3">ATCC BAA-14</strain>
    </source>
</reference>
<name>A0A846WI89_9ACTN</name>
<organism evidence="2 3">
    <name type="scientific">Gordonia polyisoprenivorans</name>
    <dbReference type="NCBI Taxonomy" id="84595"/>
    <lineage>
        <taxon>Bacteria</taxon>
        <taxon>Bacillati</taxon>
        <taxon>Actinomycetota</taxon>
        <taxon>Actinomycetes</taxon>
        <taxon>Mycobacteriales</taxon>
        <taxon>Gordoniaceae</taxon>
        <taxon>Gordonia</taxon>
    </lineage>
</organism>
<keyword evidence="1" id="KW-0812">Transmembrane</keyword>
<feature type="transmembrane region" description="Helical" evidence="1">
    <location>
        <begin position="20"/>
        <end position="39"/>
    </location>
</feature>
<evidence type="ECO:0000313" key="3">
    <source>
        <dbReference type="Proteomes" id="UP000563898"/>
    </source>
</evidence>
<dbReference type="RefSeq" id="WP_006367536.1">
    <property type="nucleotide sequence ID" value="NZ_CP085887.1"/>
</dbReference>
<accession>A0A846WI89</accession>
<keyword evidence="1" id="KW-0472">Membrane</keyword>
<evidence type="ECO:0000256" key="1">
    <source>
        <dbReference type="SAM" id="Phobius"/>
    </source>
</evidence>
<sequence length="212" mass="21769">MTINNSQTPDPTAKRRKKKALLAAGSVLGVGAVITLAAWNDSVWGDSQFGTGENSWNVQGSFDAGANWDEFLTQDDAGNMVFTLGTIDPSALMPGDSVHALVGLKETEGNMAADVTVQGARVDSTNTLGQKLIVSIADLGAVNPGTYDGTGGSAILSNSAMASGQSSSTVRVDANGQKWLGFTVTLPSGTNPSGLDQTVNAAWEMSAQSVDS</sequence>